<gene>
    <name evidence="5" type="ORF">H9810_05305</name>
</gene>
<keyword evidence="1" id="KW-0054">Arabinose catabolism</keyword>
<dbReference type="PANTHER" id="PTHR38464">
    <property type="entry name" value="L-ARABINOSE ISOMERASE"/>
    <property type="match status" value="1"/>
</dbReference>
<dbReference type="AlphaFoldDB" id="A0A9D2F2R6"/>
<evidence type="ECO:0000256" key="3">
    <source>
        <dbReference type="ARBA" id="ARBA00023277"/>
    </source>
</evidence>
<reference evidence="5" key="1">
    <citation type="journal article" date="2021" name="PeerJ">
        <title>Extensive microbial diversity within the chicken gut microbiome revealed by metagenomics and culture.</title>
        <authorList>
            <person name="Gilroy R."/>
            <person name="Ravi A."/>
            <person name="Getino M."/>
            <person name="Pursley I."/>
            <person name="Horton D.L."/>
            <person name="Alikhan N.F."/>
            <person name="Baker D."/>
            <person name="Gharbi K."/>
            <person name="Hall N."/>
            <person name="Watson M."/>
            <person name="Adriaenssens E.M."/>
            <person name="Foster-Nyarko E."/>
            <person name="Jarju S."/>
            <person name="Secka A."/>
            <person name="Antonio M."/>
            <person name="Oren A."/>
            <person name="Chaudhuri R.R."/>
            <person name="La Ragione R."/>
            <person name="Hildebrand F."/>
            <person name="Pallen M.J."/>
        </authorList>
    </citation>
    <scope>NUCLEOTIDE SEQUENCE</scope>
    <source>
        <strain evidence="5">3436</strain>
    </source>
</reference>
<evidence type="ECO:0000256" key="1">
    <source>
        <dbReference type="ARBA" id="ARBA00022935"/>
    </source>
</evidence>
<proteinExistence type="predicted"/>
<dbReference type="EMBL" id="DXBO01000078">
    <property type="protein sequence ID" value="HIZ48117.1"/>
    <property type="molecule type" value="Genomic_DNA"/>
</dbReference>
<dbReference type="GO" id="GO:0005829">
    <property type="term" value="C:cytosol"/>
    <property type="evidence" value="ECO:0007669"/>
    <property type="project" value="TreeGrafter"/>
</dbReference>
<feature type="domain" description="L-arabinose isomerase C-terminal" evidence="4">
    <location>
        <begin position="2"/>
        <end position="60"/>
    </location>
</feature>
<evidence type="ECO:0000313" key="5">
    <source>
        <dbReference type="EMBL" id="HIZ48117.1"/>
    </source>
</evidence>
<dbReference type="PANTHER" id="PTHR38464:SF1">
    <property type="entry name" value="L-ARABINOSE ISOMERASE"/>
    <property type="match status" value="1"/>
</dbReference>
<reference evidence="5" key="2">
    <citation type="submission" date="2021-04" db="EMBL/GenBank/DDBJ databases">
        <authorList>
            <person name="Gilroy R."/>
        </authorList>
    </citation>
    <scope>NUCLEOTIDE SEQUENCE</scope>
    <source>
        <strain evidence="5">3436</strain>
    </source>
</reference>
<evidence type="ECO:0000259" key="4">
    <source>
        <dbReference type="Pfam" id="PF11762"/>
    </source>
</evidence>
<evidence type="ECO:0000256" key="2">
    <source>
        <dbReference type="ARBA" id="ARBA00023235"/>
    </source>
</evidence>
<evidence type="ECO:0000313" key="6">
    <source>
        <dbReference type="Proteomes" id="UP000824031"/>
    </source>
</evidence>
<dbReference type="InterPro" id="IPR004216">
    <property type="entry name" value="Fuc/Ara_isomerase_C"/>
</dbReference>
<sequence>VKPILPMPNLPVARVMWKALPSLTTGVECWITAGGAHHTVLSYDVTAEQMHDWANIMGIEFVHIGKDTTPEGLEHDLFLADLAWKLK</sequence>
<name>A0A9D2F2R6_9FIRM</name>
<keyword evidence="2 5" id="KW-0413">Isomerase</keyword>
<keyword evidence="3" id="KW-0119">Carbohydrate metabolism</keyword>
<accession>A0A9D2F2R6</accession>
<dbReference type="GO" id="GO:0019569">
    <property type="term" value="P:L-arabinose catabolic process to D-xylulose 5-phosphate"/>
    <property type="evidence" value="ECO:0007669"/>
    <property type="project" value="TreeGrafter"/>
</dbReference>
<dbReference type="InterPro" id="IPR003762">
    <property type="entry name" value="Lara_isomerase"/>
</dbReference>
<protein>
    <submittedName>
        <fullName evidence="5">L-arabinose isomerase</fullName>
    </submittedName>
</protein>
<organism evidence="5 6">
    <name type="scientific">Candidatus Gemmiger excrementavium</name>
    <dbReference type="NCBI Taxonomy" id="2838608"/>
    <lineage>
        <taxon>Bacteria</taxon>
        <taxon>Bacillati</taxon>
        <taxon>Bacillota</taxon>
        <taxon>Clostridia</taxon>
        <taxon>Eubacteriales</taxon>
        <taxon>Gemmiger</taxon>
    </lineage>
</organism>
<dbReference type="GO" id="GO:0008733">
    <property type="term" value="F:L-arabinose isomerase activity"/>
    <property type="evidence" value="ECO:0007669"/>
    <property type="project" value="InterPro"/>
</dbReference>
<dbReference type="Pfam" id="PF11762">
    <property type="entry name" value="Arabinose_Iso_C"/>
    <property type="match status" value="1"/>
</dbReference>
<dbReference type="InterPro" id="IPR024664">
    <property type="entry name" value="Ara_Isoase_C"/>
</dbReference>
<dbReference type="Proteomes" id="UP000824031">
    <property type="component" value="Unassembled WGS sequence"/>
</dbReference>
<feature type="non-terminal residue" evidence="5">
    <location>
        <position position="1"/>
    </location>
</feature>
<comment type="caution">
    <text evidence="5">The sequence shown here is derived from an EMBL/GenBank/DDBJ whole genome shotgun (WGS) entry which is preliminary data.</text>
</comment>
<dbReference type="SUPFAM" id="SSF50443">
    <property type="entry name" value="FucI/AraA C-terminal domain-like"/>
    <property type="match status" value="1"/>
</dbReference>